<organism evidence="3">
    <name type="scientific">marine sediment metagenome</name>
    <dbReference type="NCBI Taxonomy" id="412755"/>
    <lineage>
        <taxon>unclassified sequences</taxon>
        <taxon>metagenomes</taxon>
        <taxon>ecological metagenomes</taxon>
    </lineage>
</organism>
<accession>A0A0F9EJK0</accession>
<comment type="caution">
    <text evidence="3">The sequence shown here is derived from an EMBL/GenBank/DDBJ whole genome shotgun (WGS) entry which is preliminary data.</text>
</comment>
<feature type="transmembrane region" description="Helical" evidence="2">
    <location>
        <begin position="28"/>
        <end position="49"/>
    </location>
</feature>
<reference evidence="3" key="1">
    <citation type="journal article" date="2015" name="Nature">
        <title>Complex archaea that bridge the gap between prokaryotes and eukaryotes.</title>
        <authorList>
            <person name="Spang A."/>
            <person name="Saw J.H."/>
            <person name="Jorgensen S.L."/>
            <person name="Zaremba-Niedzwiedzka K."/>
            <person name="Martijn J."/>
            <person name="Lind A.E."/>
            <person name="van Eijk R."/>
            <person name="Schleper C."/>
            <person name="Guy L."/>
            <person name="Ettema T.J."/>
        </authorList>
    </citation>
    <scope>NUCLEOTIDE SEQUENCE</scope>
</reference>
<keyword evidence="2" id="KW-0472">Membrane</keyword>
<dbReference type="PANTHER" id="PTHR30531">
    <property type="entry name" value="FLAGELLAR BIOSYNTHETIC PROTEIN FLHB"/>
    <property type="match status" value="1"/>
</dbReference>
<evidence type="ECO:0000256" key="1">
    <source>
        <dbReference type="SAM" id="MobiDB-lite"/>
    </source>
</evidence>
<evidence type="ECO:0000256" key="2">
    <source>
        <dbReference type="SAM" id="Phobius"/>
    </source>
</evidence>
<proteinExistence type="predicted"/>
<dbReference type="EMBL" id="LAZR01036729">
    <property type="protein sequence ID" value="KKL24073.1"/>
    <property type="molecule type" value="Genomic_DNA"/>
</dbReference>
<dbReference type="GO" id="GO:0009306">
    <property type="term" value="P:protein secretion"/>
    <property type="evidence" value="ECO:0007669"/>
    <property type="project" value="InterPro"/>
</dbReference>
<feature type="non-terminal residue" evidence="3">
    <location>
        <position position="59"/>
    </location>
</feature>
<evidence type="ECO:0000313" key="3">
    <source>
        <dbReference type="EMBL" id="KKL24073.1"/>
    </source>
</evidence>
<feature type="compositionally biased region" description="Basic and acidic residues" evidence="1">
    <location>
        <begin position="1"/>
        <end position="13"/>
    </location>
</feature>
<name>A0A0F9EJK0_9ZZZZ</name>
<keyword evidence="2" id="KW-0812">Transmembrane</keyword>
<dbReference type="PANTHER" id="PTHR30531:SF12">
    <property type="entry name" value="FLAGELLAR BIOSYNTHETIC PROTEIN FLHB"/>
    <property type="match status" value="1"/>
</dbReference>
<dbReference type="AlphaFoldDB" id="A0A0F9EJK0"/>
<feature type="region of interest" description="Disordered" evidence="1">
    <location>
        <begin position="1"/>
        <end position="21"/>
    </location>
</feature>
<keyword evidence="2" id="KW-1133">Transmembrane helix</keyword>
<gene>
    <name evidence="3" type="ORF">LCGC14_2418990</name>
</gene>
<dbReference type="Pfam" id="PF01312">
    <property type="entry name" value="Bac_export_2"/>
    <property type="match status" value="1"/>
</dbReference>
<sequence length="59" mass="6490">MAEKTEKATPKKLRDARKKGQVAKSQDFPSAFTFATSIFGVIVAGSFLYKNLASYIVMT</sequence>
<dbReference type="GO" id="GO:0005886">
    <property type="term" value="C:plasma membrane"/>
    <property type="evidence" value="ECO:0007669"/>
    <property type="project" value="TreeGrafter"/>
</dbReference>
<protein>
    <submittedName>
        <fullName evidence="3">Uncharacterized protein</fullName>
    </submittedName>
</protein>
<dbReference type="InterPro" id="IPR006135">
    <property type="entry name" value="T3SS_substrate_exporter"/>
</dbReference>